<dbReference type="PANTHER" id="PTHR42913">
    <property type="entry name" value="APOPTOSIS-INDUCING FACTOR 1"/>
    <property type="match status" value="1"/>
</dbReference>
<comment type="similarity">
    <text evidence="2">Belongs to the NADH dehydrogenase family.</text>
</comment>
<protein>
    <submittedName>
        <fullName evidence="8">NADH dehydrogenase</fullName>
    </submittedName>
</protein>
<dbReference type="Proteomes" id="UP000078476">
    <property type="component" value="Unassembled WGS sequence"/>
</dbReference>
<keyword evidence="6" id="KW-1133">Transmembrane helix</keyword>
<keyword evidence="9" id="KW-1185">Reference proteome</keyword>
<comment type="caution">
    <text evidence="8">The sequence shown here is derived from an EMBL/GenBank/DDBJ whole genome shotgun (WGS) entry which is preliminary data.</text>
</comment>
<evidence type="ECO:0000256" key="3">
    <source>
        <dbReference type="ARBA" id="ARBA00022630"/>
    </source>
</evidence>
<dbReference type="InterPro" id="IPR023753">
    <property type="entry name" value="FAD/NAD-binding_dom"/>
</dbReference>
<dbReference type="InterPro" id="IPR036188">
    <property type="entry name" value="FAD/NAD-bd_sf"/>
</dbReference>
<keyword evidence="6" id="KW-0812">Transmembrane</keyword>
<keyword evidence="3" id="KW-0285">Flavoprotein</keyword>
<reference evidence="8 9" key="1">
    <citation type="submission" date="2016-03" db="EMBL/GenBank/DDBJ databases">
        <authorList>
            <person name="Ploux O."/>
        </authorList>
    </citation>
    <scope>NUCLEOTIDE SEQUENCE [LARGE SCALE GENOMIC DNA]</scope>
    <source>
        <strain evidence="8 9">R-45370</strain>
    </source>
</reference>
<dbReference type="SUPFAM" id="SSF51905">
    <property type="entry name" value="FAD/NAD(P)-binding domain"/>
    <property type="match status" value="1"/>
</dbReference>
<feature type="transmembrane region" description="Helical" evidence="6">
    <location>
        <begin position="377"/>
        <end position="399"/>
    </location>
</feature>
<dbReference type="STRING" id="980561.A1359_19275"/>
<evidence type="ECO:0000259" key="7">
    <source>
        <dbReference type="Pfam" id="PF07992"/>
    </source>
</evidence>
<dbReference type="PRINTS" id="PR00368">
    <property type="entry name" value="FADPNR"/>
</dbReference>
<dbReference type="GO" id="GO:0019646">
    <property type="term" value="P:aerobic electron transport chain"/>
    <property type="evidence" value="ECO:0007669"/>
    <property type="project" value="TreeGrafter"/>
</dbReference>
<proteinExistence type="inferred from homology"/>
<evidence type="ECO:0000256" key="1">
    <source>
        <dbReference type="ARBA" id="ARBA00001974"/>
    </source>
</evidence>
<name>A0A177NU34_9GAMM</name>
<dbReference type="PANTHER" id="PTHR42913:SF3">
    <property type="entry name" value="64 KDA MITOCHONDRIAL NADH DEHYDROGENASE (EUROFUNG)"/>
    <property type="match status" value="1"/>
</dbReference>
<feature type="domain" description="FAD/NAD(P)-binding" evidence="7">
    <location>
        <begin position="7"/>
        <end position="338"/>
    </location>
</feature>
<dbReference type="AlphaFoldDB" id="A0A177NU34"/>
<comment type="cofactor">
    <cofactor evidence="1">
        <name>FAD</name>
        <dbReference type="ChEBI" id="CHEBI:57692"/>
    </cofactor>
</comment>
<gene>
    <name evidence="8" type="ORF">A1359_19275</name>
</gene>
<dbReference type="Pfam" id="PF07992">
    <property type="entry name" value="Pyr_redox_2"/>
    <property type="match status" value="1"/>
</dbReference>
<evidence type="ECO:0000256" key="5">
    <source>
        <dbReference type="ARBA" id="ARBA00023002"/>
    </source>
</evidence>
<evidence type="ECO:0000256" key="4">
    <source>
        <dbReference type="ARBA" id="ARBA00022827"/>
    </source>
</evidence>
<dbReference type="InterPro" id="IPR051169">
    <property type="entry name" value="NADH-Q_oxidoreductase"/>
</dbReference>
<accession>A0A177NU34</accession>
<organism evidence="8 9">
    <name type="scientific">Methylomonas lenta</name>
    <dbReference type="NCBI Taxonomy" id="980561"/>
    <lineage>
        <taxon>Bacteria</taxon>
        <taxon>Pseudomonadati</taxon>
        <taxon>Pseudomonadota</taxon>
        <taxon>Gammaproteobacteria</taxon>
        <taxon>Methylococcales</taxon>
        <taxon>Methylococcaceae</taxon>
        <taxon>Methylomonas</taxon>
    </lineage>
</organism>
<evidence type="ECO:0000256" key="2">
    <source>
        <dbReference type="ARBA" id="ARBA00005272"/>
    </source>
</evidence>
<keyword evidence="4" id="KW-0274">FAD</keyword>
<evidence type="ECO:0000313" key="8">
    <source>
        <dbReference type="EMBL" id="OAI21566.1"/>
    </source>
</evidence>
<keyword evidence="6" id="KW-0472">Membrane</keyword>
<dbReference type="GO" id="GO:0003955">
    <property type="term" value="F:NAD(P)H dehydrogenase (quinone) activity"/>
    <property type="evidence" value="ECO:0007669"/>
    <property type="project" value="TreeGrafter"/>
</dbReference>
<keyword evidence="5" id="KW-0560">Oxidoreductase</keyword>
<dbReference type="EMBL" id="LUUI01000008">
    <property type="protein sequence ID" value="OAI21566.1"/>
    <property type="molecule type" value="Genomic_DNA"/>
</dbReference>
<dbReference type="OrthoDB" id="9781621at2"/>
<dbReference type="Gene3D" id="3.50.50.100">
    <property type="match status" value="1"/>
</dbReference>
<dbReference type="PRINTS" id="PR00411">
    <property type="entry name" value="PNDRDTASEI"/>
</dbReference>
<dbReference type="RefSeq" id="WP_066976400.1">
    <property type="nucleotide sequence ID" value="NZ_LUUI01000008.1"/>
</dbReference>
<sequence>MADDIHKILIIGGGAAGLELATCLGQQLGKPRLAEVTLLDAASTHIWKPLLHEVASGTLAEAEEIEYLSQAYRNHFRFLLGKMEGLDRATQKVIISPIINKKGVELIPRRTFQYDTLVIAVGSVSNTFGIKGVDQYCRFIDTTKEAFRFQKQLVETYYLESYAHQSSQRDKPLSIVIVGAGATGVELSAELREVTKLLATYGLEGSIQVNITIIEAATQLLPALPPRLSTATQEQLVKLGINLKLGRRVTEVTESAVYTHDGEVFDADLKVWAAGIKAPDWMKNLDGLETNHINQLIVDQTLKTSDDNIFAIGDCAACAWTGHTGNVPPRAQAAHQQASTLAKTIINRLNNKPAIPFVYHDYGSLVSLGKFSTVGSLMGSLMGTVSVGGFIAYVVYLSLYKMHQIAIHGYFRTSMLTLSNLFRRSTHAKIKMH</sequence>
<evidence type="ECO:0000256" key="6">
    <source>
        <dbReference type="SAM" id="Phobius"/>
    </source>
</evidence>
<evidence type="ECO:0000313" key="9">
    <source>
        <dbReference type="Proteomes" id="UP000078476"/>
    </source>
</evidence>